<dbReference type="GO" id="GO:0009113">
    <property type="term" value="P:purine nucleobase biosynthetic process"/>
    <property type="evidence" value="ECO:0007669"/>
    <property type="project" value="InterPro"/>
</dbReference>
<gene>
    <name evidence="8" type="ORF">Krac_6601</name>
</gene>
<dbReference type="InterPro" id="IPR020562">
    <property type="entry name" value="PRibGlycinamide_synth_N"/>
</dbReference>
<dbReference type="PANTHER" id="PTHR43472">
    <property type="entry name" value="PHOSPHORIBOSYLAMINE--GLYCINE LIGASE"/>
    <property type="match status" value="1"/>
</dbReference>
<dbReference type="GO" id="GO:0004637">
    <property type="term" value="F:phosphoribosylamine-glycine ligase activity"/>
    <property type="evidence" value="ECO:0007669"/>
    <property type="project" value="UniProtKB-EC"/>
</dbReference>
<comment type="caution">
    <text evidence="8">The sequence shown here is derived from an EMBL/GenBank/DDBJ whole genome shotgun (WGS) entry which is preliminary data.</text>
</comment>
<dbReference type="GO" id="GO:0046872">
    <property type="term" value="F:metal ion binding"/>
    <property type="evidence" value="ECO:0007669"/>
    <property type="project" value="UniProtKB-KW"/>
</dbReference>
<dbReference type="Proteomes" id="UP000004508">
    <property type="component" value="Unassembled WGS sequence"/>
</dbReference>
<dbReference type="InterPro" id="IPR016185">
    <property type="entry name" value="PreATP-grasp_dom_sf"/>
</dbReference>
<keyword evidence="2" id="KW-0479">Metal-binding</keyword>
<evidence type="ECO:0000259" key="7">
    <source>
        <dbReference type="Pfam" id="PF02844"/>
    </source>
</evidence>
<proteinExistence type="predicted"/>
<dbReference type="PANTHER" id="PTHR43472:SF1">
    <property type="entry name" value="PHOSPHORIBOSYLAMINE--GLYCINE LIGASE, CHLOROPLASTIC"/>
    <property type="match status" value="1"/>
</dbReference>
<dbReference type="GO" id="GO:0006164">
    <property type="term" value="P:purine nucleotide biosynthetic process"/>
    <property type="evidence" value="ECO:0007669"/>
    <property type="project" value="UniProtKB-KW"/>
</dbReference>
<evidence type="ECO:0000256" key="3">
    <source>
        <dbReference type="ARBA" id="ARBA00022741"/>
    </source>
</evidence>
<evidence type="ECO:0000313" key="9">
    <source>
        <dbReference type="Proteomes" id="UP000004508"/>
    </source>
</evidence>
<evidence type="ECO:0000256" key="4">
    <source>
        <dbReference type="ARBA" id="ARBA00022755"/>
    </source>
</evidence>
<dbReference type="SUPFAM" id="SSF52440">
    <property type="entry name" value="PreATP-grasp domain"/>
    <property type="match status" value="1"/>
</dbReference>
<keyword evidence="6" id="KW-0464">Manganese</keyword>
<keyword evidence="1 8" id="KW-0436">Ligase</keyword>
<reference evidence="8 9" key="1">
    <citation type="journal article" date="2011" name="Stand. Genomic Sci.">
        <title>Non-contiguous finished genome sequence and contextual data of the filamentous soil bacterium Ktedonobacter racemifer type strain (SOSP1-21).</title>
        <authorList>
            <person name="Chang Y.J."/>
            <person name="Land M."/>
            <person name="Hauser L."/>
            <person name="Chertkov O."/>
            <person name="Del Rio T.G."/>
            <person name="Nolan M."/>
            <person name="Copeland A."/>
            <person name="Tice H."/>
            <person name="Cheng J.F."/>
            <person name="Lucas S."/>
            <person name="Han C."/>
            <person name="Goodwin L."/>
            <person name="Pitluck S."/>
            <person name="Ivanova N."/>
            <person name="Ovchinikova G."/>
            <person name="Pati A."/>
            <person name="Chen A."/>
            <person name="Palaniappan K."/>
            <person name="Mavromatis K."/>
            <person name="Liolios K."/>
            <person name="Brettin T."/>
            <person name="Fiebig A."/>
            <person name="Rohde M."/>
            <person name="Abt B."/>
            <person name="Goker M."/>
            <person name="Detter J.C."/>
            <person name="Woyke T."/>
            <person name="Bristow J."/>
            <person name="Eisen J.A."/>
            <person name="Markowitz V."/>
            <person name="Hugenholtz P."/>
            <person name="Kyrpides N.C."/>
            <person name="Klenk H.P."/>
            <person name="Lapidus A."/>
        </authorList>
    </citation>
    <scope>NUCLEOTIDE SEQUENCE [LARGE SCALE GENOMIC DNA]</scope>
    <source>
        <strain evidence="9">DSM 44963</strain>
    </source>
</reference>
<dbReference type="AlphaFoldDB" id="D6TVI3"/>
<evidence type="ECO:0000256" key="6">
    <source>
        <dbReference type="ARBA" id="ARBA00023211"/>
    </source>
</evidence>
<dbReference type="STRING" id="485913.Krac_6601"/>
<name>D6TVI3_KTERA</name>
<organism evidence="8 9">
    <name type="scientific">Ktedonobacter racemifer DSM 44963</name>
    <dbReference type="NCBI Taxonomy" id="485913"/>
    <lineage>
        <taxon>Bacteria</taxon>
        <taxon>Bacillati</taxon>
        <taxon>Chloroflexota</taxon>
        <taxon>Ktedonobacteria</taxon>
        <taxon>Ktedonobacterales</taxon>
        <taxon>Ktedonobacteraceae</taxon>
        <taxon>Ktedonobacter</taxon>
    </lineage>
</organism>
<dbReference type="InterPro" id="IPR000115">
    <property type="entry name" value="PRibGlycinamide_synth"/>
</dbReference>
<sequence length="118" mass="12284">MVIGSGAREHALVWKMAQSPQVTKLYAAPGNPGMAECAECVPLAMSQFDDLATFAEKNGIDLTVVGPEIPLIEGIVDIFRQRGLKVFGPDSAGAALEGSKAFAKEFMASAGIPSAESS</sequence>
<dbReference type="EC" id="6.3.4.13" evidence="8"/>
<evidence type="ECO:0000313" key="8">
    <source>
        <dbReference type="EMBL" id="EFH85386.1"/>
    </source>
</evidence>
<dbReference type="Gene3D" id="3.40.50.20">
    <property type="match status" value="1"/>
</dbReference>
<dbReference type="eggNOG" id="COG0151">
    <property type="taxonomic scope" value="Bacteria"/>
</dbReference>
<dbReference type="GO" id="GO:0005524">
    <property type="term" value="F:ATP binding"/>
    <property type="evidence" value="ECO:0007669"/>
    <property type="project" value="UniProtKB-KW"/>
</dbReference>
<dbReference type="Pfam" id="PF02844">
    <property type="entry name" value="GARS_N"/>
    <property type="match status" value="1"/>
</dbReference>
<keyword evidence="4" id="KW-0658">Purine biosynthesis</keyword>
<evidence type="ECO:0000256" key="1">
    <source>
        <dbReference type="ARBA" id="ARBA00022598"/>
    </source>
</evidence>
<dbReference type="EMBL" id="ADVG01000003">
    <property type="protein sequence ID" value="EFH85386.1"/>
    <property type="molecule type" value="Genomic_DNA"/>
</dbReference>
<evidence type="ECO:0000256" key="2">
    <source>
        <dbReference type="ARBA" id="ARBA00022723"/>
    </source>
</evidence>
<evidence type="ECO:0000256" key="5">
    <source>
        <dbReference type="ARBA" id="ARBA00022840"/>
    </source>
</evidence>
<dbReference type="InParanoid" id="D6TVI3"/>
<keyword evidence="3" id="KW-0547">Nucleotide-binding</keyword>
<protein>
    <submittedName>
        <fullName evidence="8">Phosphoribosylamine--glycine ligase</fullName>
        <ecNumber evidence="8">6.3.4.13</ecNumber>
    </submittedName>
</protein>
<dbReference type="FunFam" id="3.40.50.20:FF:000006">
    <property type="entry name" value="Phosphoribosylamine--glycine ligase, chloroplastic"/>
    <property type="match status" value="1"/>
</dbReference>
<accession>D6TVI3</accession>
<keyword evidence="5" id="KW-0067">ATP-binding</keyword>
<keyword evidence="9" id="KW-1185">Reference proteome</keyword>
<feature type="domain" description="Phosphoribosylglycinamide synthetase N-terminal" evidence="7">
    <location>
        <begin position="1"/>
        <end position="97"/>
    </location>
</feature>